<dbReference type="GO" id="GO:0004674">
    <property type="term" value="F:protein serine/threonine kinase activity"/>
    <property type="evidence" value="ECO:0007669"/>
    <property type="project" value="UniProtKB-EC"/>
</dbReference>
<dbReference type="PIRSF" id="PIRSF039117">
    <property type="entry name" value="KaiC"/>
    <property type="match status" value="1"/>
</dbReference>
<dbReference type="GO" id="GO:0005524">
    <property type="term" value="F:ATP binding"/>
    <property type="evidence" value="ECO:0007669"/>
    <property type="project" value="InterPro"/>
</dbReference>
<dbReference type="InterPro" id="IPR051347">
    <property type="entry name" value="Circadian_clock_KaiC-rel"/>
</dbReference>
<accession>A0A4R0YKF7</accession>
<evidence type="ECO:0000259" key="7">
    <source>
        <dbReference type="PROSITE" id="PS51146"/>
    </source>
</evidence>
<dbReference type="InterPro" id="IPR003593">
    <property type="entry name" value="AAA+_ATPase"/>
</dbReference>
<evidence type="ECO:0000313" key="8">
    <source>
        <dbReference type="EMBL" id="TCI05941.1"/>
    </source>
</evidence>
<gene>
    <name evidence="8" type="ORF">EZM97_36100</name>
</gene>
<protein>
    <recommendedName>
        <fullName evidence="1">non-specific serine/threonine protein kinase</fullName>
        <ecNumber evidence="1">2.7.11.1</ecNumber>
    </recommendedName>
</protein>
<dbReference type="PANTHER" id="PTHR42926:SF1">
    <property type="entry name" value="CIRCADIAN CLOCK OSCILLATOR PROTEIN KAIC 1"/>
    <property type="match status" value="1"/>
</dbReference>
<dbReference type="EMBL" id="SJTG01000008">
    <property type="protein sequence ID" value="TCI05941.1"/>
    <property type="molecule type" value="Genomic_DNA"/>
</dbReference>
<dbReference type="Pfam" id="PF06745">
    <property type="entry name" value="ATPase"/>
    <property type="match status" value="2"/>
</dbReference>
<keyword evidence="5" id="KW-0418">Kinase</keyword>
<keyword evidence="4" id="KW-0677">Repeat</keyword>
<keyword evidence="3" id="KW-0808">Transferase</keyword>
<keyword evidence="2" id="KW-0597">Phosphoprotein</keyword>
<evidence type="ECO:0000256" key="4">
    <source>
        <dbReference type="ARBA" id="ARBA00022737"/>
    </source>
</evidence>
<evidence type="ECO:0000313" key="9">
    <source>
        <dbReference type="Proteomes" id="UP000291822"/>
    </source>
</evidence>
<feature type="domain" description="KaiC" evidence="7">
    <location>
        <begin position="248"/>
        <end position="481"/>
    </location>
</feature>
<dbReference type="SMART" id="SM00382">
    <property type="entry name" value="AAA"/>
    <property type="match status" value="2"/>
</dbReference>
<proteinExistence type="predicted"/>
<evidence type="ECO:0000256" key="6">
    <source>
        <dbReference type="ARBA" id="ARBA00022801"/>
    </source>
</evidence>
<dbReference type="AlphaFoldDB" id="A0A4R0YKF7"/>
<comment type="caution">
    <text evidence="8">The sequence shown here is derived from an EMBL/GenBank/DDBJ whole genome shotgun (WGS) entry which is preliminary data.</text>
</comment>
<name>A0A4R0YKF7_9GAMM</name>
<dbReference type="GO" id="GO:0016787">
    <property type="term" value="F:hydrolase activity"/>
    <property type="evidence" value="ECO:0007669"/>
    <property type="project" value="UniProtKB-KW"/>
</dbReference>
<dbReference type="InterPro" id="IPR030665">
    <property type="entry name" value="KaiC"/>
</dbReference>
<evidence type="ECO:0000256" key="5">
    <source>
        <dbReference type="ARBA" id="ARBA00022777"/>
    </source>
</evidence>
<keyword evidence="9" id="KW-1185">Reference proteome</keyword>
<evidence type="ECO:0000256" key="1">
    <source>
        <dbReference type="ARBA" id="ARBA00012513"/>
    </source>
</evidence>
<dbReference type="RefSeq" id="WP_131152761.1">
    <property type="nucleotide sequence ID" value="NZ_SJTG01000008.1"/>
</dbReference>
<dbReference type="CDD" id="cd19488">
    <property type="entry name" value="KaiC-like_N"/>
    <property type="match status" value="1"/>
</dbReference>
<dbReference type="PANTHER" id="PTHR42926">
    <property type="match status" value="1"/>
</dbReference>
<sequence length="497" mass="54763">MSPSPRCSLGVSGLDTVLHGGLPCGHLFLLEGQPGAGKTTLSLQFLMQGMKEGERCLYVTLSETAEELREVAASHGWDLTGIDLFELSSVEEVLGEGQTQSVFHSWEVELGQTIRLVKQEVERLKPRRVVFDSLSELRLLAQDPLRYRRQVLSLKQFFTPLNATVLFVDDLTGEGRDRDTQLHSICHGVISLERFALEYGSARRRLVVQKIRGATFIAGYHDFNIRTGGIEVYPRLVAARHHIDFVHRAMLSGVGQLDALMGGGFIRGSSTLLTGPAGTGKTTLALQYIAAACARGERCHVYEFDERIDTLLTRASNMGVDLPGLMAEGLLQITQVDPAEMSPGEFAWNVFCAVQEQGCSMVVIDSLNGYLSAMPEEKHLLLQMHELLSFLNQSGVTTFLINPMYGLVGSMDTGPLNVSYIADAVILFRFFEAEGRIRKAISVIKNRNGKHEDTIRELFIDGRGLRVGEPLTGFRGVLTGTPEFVGGHQPLLEDRDA</sequence>
<evidence type="ECO:0000256" key="2">
    <source>
        <dbReference type="ARBA" id="ARBA00022553"/>
    </source>
</evidence>
<keyword evidence="6" id="KW-0378">Hydrolase</keyword>
<dbReference type="InterPro" id="IPR010624">
    <property type="entry name" value="KaiC_dom"/>
</dbReference>
<dbReference type="InterPro" id="IPR014774">
    <property type="entry name" value="KaiC-like_dom"/>
</dbReference>
<reference evidence="8 9" key="1">
    <citation type="submission" date="2019-02" db="EMBL/GenBank/DDBJ databases">
        <title>Dyella amyloliquefaciens sp. nov., isolated from forest soil.</title>
        <authorList>
            <person name="Gao Z.-H."/>
            <person name="Qiu L.-H."/>
        </authorList>
    </citation>
    <scope>NUCLEOTIDE SEQUENCE [LARGE SCALE GENOMIC DNA]</scope>
    <source>
        <strain evidence="8 9">KACC 12747</strain>
    </source>
</reference>
<evidence type="ECO:0000256" key="3">
    <source>
        <dbReference type="ARBA" id="ARBA00022679"/>
    </source>
</evidence>
<dbReference type="PROSITE" id="PS51146">
    <property type="entry name" value="KAIC"/>
    <property type="match status" value="2"/>
</dbReference>
<organism evidence="8 9">
    <name type="scientific">Dyella soli</name>
    <dbReference type="NCBI Taxonomy" id="522319"/>
    <lineage>
        <taxon>Bacteria</taxon>
        <taxon>Pseudomonadati</taxon>
        <taxon>Pseudomonadota</taxon>
        <taxon>Gammaproteobacteria</taxon>
        <taxon>Lysobacterales</taxon>
        <taxon>Rhodanobacteraceae</taxon>
        <taxon>Dyella</taxon>
    </lineage>
</organism>
<dbReference type="InterPro" id="IPR027417">
    <property type="entry name" value="P-loop_NTPase"/>
</dbReference>
<dbReference type="Proteomes" id="UP000291822">
    <property type="component" value="Unassembled WGS sequence"/>
</dbReference>
<dbReference type="SUPFAM" id="SSF52540">
    <property type="entry name" value="P-loop containing nucleoside triphosphate hydrolases"/>
    <property type="match status" value="2"/>
</dbReference>
<dbReference type="EC" id="2.7.11.1" evidence="1"/>
<dbReference type="Gene3D" id="3.40.50.300">
    <property type="entry name" value="P-loop containing nucleotide triphosphate hydrolases"/>
    <property type="match status" value="2"/>
</dbReference>
<feature type="domain" description="KaiC" evidence="7">
    <location>
        <begin position="5"/>
        <end position="246"/>
    </location>
</feature>